<dbReference type="Proteomes" id="UP000215902">
    <property type="component" value="Unassembled WGS sequence"/>
</dbReference>
<dbReference type="AlphaFoldDB" id="A0A267FB04"/>
<comment type="caution">
    <text evidence="2">The sequence shown here is derived from an EMBL/GenBank/DDBJ whole genome shotgun (WGS) entry which is preliminary data.</text>
</comment>
<sequence length="126" mass="13540">MGLASEVDDFLLHSSGNTLQLCTFAILLLFPGAAGLFIVGGAFLADVQLRAKYSWLLPCSVVMTCLGAALLVVGSTVIARLCRSHRRQQRLRMSRQSGAAAGHRPLVTPAGWQQYRTVPSSTIVQV</sequence>
<organism evidence="2 3">
    <name type="scientific">Macrostomum lignano</name>
    <dbReference type="NCBI Taxonomy" id="282301"/>
    <lineage>
        <taxon>Eukaryota</taxon>
        <taxon>Metazoa</taxon>
        <taxon>Spiralia</taxon>
        <taxon>Lophotrochozoa</taxon>
        <taxon>Platyhelminthes</taxon>
        <taxon>Rhabditophora</taxon>
        <taxon>Macrostomorpha</taxon>
        <taxon>Macrostomida</taxon>
        <taxon>Macrostomidae</taxon>
        <taxon>Macrostomum</taxon>
    </lineage>
</organism>
<feature type="transmembrane region" description="Helical" evidence="1">
    <location>
        <begin position="55"/>
        <end position="82"/>
    </location>
</feature>
<keyword evidence="3" id="KW-1185">Reference proteome</keyword>
<name>A0A267FB04_9PLAT</name>
<keyword evidence="1" id="KW-0472">Membrane</keyword>
<accession>A0A267FB04</accession>
<protein>
    <submittedName>
        <fullName evidence="2">Uncharacterized protein</fullName>
    </submittedName>
</protein>
<feature type="transmembrane region" description="Helical" evidence="1">
    <location>
        <begin position="21"/>
        <end position="43"/>
    </location>
</feature>
<keyword evidence="1" id="KW-0812">Transmembrane</keyword>
<dbReference type="EMBL" id="NIVC01001195">
    <property type="protein sequence ID" value="PAA70938.1"/>
    <property type="molecule type" value="Genomic_DNA"/>
</dbReference>
<keyword evidence="1" id="KW-1133">Transmembrane helix</keyword>
<gene>
    <name evidence="2" type="ORF">BOX15_Mlig005368g1</name>
</gene>
<evidence type="ECO:0000313" key="2">
    <source>
        <dbReference type="EMBL" id="PAA70938.1"/>
    </source>
</evidence>
<evidence type="ECO:0000313" key="3">
    <source>
        <dbReference type="Proteomes" id="UP000215902"/>
    </source>
</evidence>
<reference evidence="2 3" key="1">
    <citation type="submission" date="2017-06" db="EMBL/GenBank/DDBJ databases">
        <title>A platform for efficient transgenesis in Macrostomum lignano, a flatworm model organism for stem cell research.</title>
        <authorList>
            <person name="Berezikov E."/>
        </authorList>
    </citation>
    <scope>NUCLEOTIDE SEQUENCE [LARGE SCALE GENOMIC DNA]</scope>
    <source>
        <strain evidence="2">DV1</strain>
        <tissue evidence="2">Whole organism</tissue>
    </source>
</reference>
<proteinExistence type="predicted"/>
<evidence type="ECO:0000256" key="1">
    <source>
        <dbReference type="SAM" id="Phobius"/>
    </source>
</evidence>